<accession>A0AC61KYC4</accession>
<sequence length="157" mass="17408">MRGKEIDISSVSRISGGETDEYGKVSFCDLPGVQIFIVTKDWASIIEIIPLVDLKERKVVRILKNTFIKPALPAGLTENEESNAIRKALDDPQVKERIAGRDYEIIAVTDFENRMTGKRVGPTQVLIHVNGTGTASSVTVNLTENKVIEIGEQIWLE</sequence>
<comment type="caution">
    <text evidence="1">The sequence shown here is derived from an EMBL/GenBank/DDBJ whole genome shotgun (WGS) entry which is preliminary data.</text>
</comment>
<dbReference type="Proteomes" id="UP000248329">
    <property type="component" value="Unassembled WGS sequence"/>
</dbReference>
<reference evidence="1" key="1">
    <citation type="submission" date="2018-01" db="EMBL/GenBank/DDBJ databases">
        <authorList>
            <person name="Krukenberg V."/>
        </authorList>
    </citation>
    <scope>NUCLEOTIDE SEQUENCE</scope>
    <source>
        <strain evidence="1">E20ANME2</strain>
    </source>
</reference>
<proteinExistence type="predicted"/>
<evidence type="ECO:0000313" key="2">
    <source>
        <dbReference type="Proteomes" id="UP000248329"/>
    </source>
</evidence>
<evidence type="ECO:0000313" key="1">
    <source>
        <dbReference type="EMBL" id="PXF56751.1"/>
    </source>
</evidence>
<gene>
    <name evidence="1" type="ORF">C4B59_16400</name>
</gene>
<protein>
    <submittedName>
        <fullName evidence="1">Uncharacterized protein</fullName>
    </submittedName>
</protein>
<organism evidence="1 2">
    <name type="scientific">Candidatus Methanogaster sp</name>
    <dbReference type="NCBI Taxonomy" id="3386292"/>
    <lineage>
        <taxon>Archaea</taxon>
        <taxon>Methanobacteriati</taxon>
        <taxon>Methanobacteriota</taxon>
        <taxon>Stenosarchaea group</taxon>
        <taxon>Methanomicrobia</taxon>
        <taxon>Methanosarcinales</taxon>
        <taxon>ANME-2 cluster</taxon>
        <taxon>Candidatus Methanogasteraceae</taxon>
        <taxon>Candidatus Methanogaster</taxon>
    </lineage>
</organism>
<dbReference type="EMBL" id="PQXF01000086">
    <property type="protein sequence ID" value="PXF56751.1"/>
    <property type="molecule type" value="Genomic_DNA"/>
</dbReference>
<name>A0AC61KYC4_9EURY</name>